<dbReference type="InterPro" id="IPR029515">
    <property type="entry name" value="Liprin"/>
</dbReference>
<keyword evidence="4" id="KW-0597">Phosphoprotein</keyword>
<feature type="coiled-coil region" evidence="7">
    <location>
        <begin position="505"/>
        <end position="535"/>
    </location>
</feature>
<dbReference type="Pfam" id="PF00536">
    <property type="entry name" value="SAM_1"/>
    <property type="match status" value="2"/>
</dbReference>
<evidence type="ECO:0000256" key="2">
    <source>
        <dbReference type="ARBA" id="ARBA00007026"/>
    </source>
</evidence>
<sequence length="1246" mass="142091">MMCEVMPTINEDTPMSQRGSQSSGSDSDSHFEQLMVNMLDERDRLLDTLRETQESLSLAQQRLQDVIYDRDSLQRQLNSALPQDIESLTGGLTGSKGADPPEFAALTKELNACREQLLEKEEEISELKAERNNTRLLLEHLECLVSRHERSLRMTVVKRQAQSPSGVSSEVEVLKALKSLFEHHKALDEKVRERLRVSLERVSALEEELAAANQEIVALREQNVHIQRKMVSSEGSTESEHLEGMEAGQKVHEKRLSNGSIDSTDDTSQIVELQELLEKQNYEMAQMKERLTALSSRVGEVEQEAETARKDLIKTEEMNTKYQRDIREAMAQKEDMEERITTLEKRYLSAQRESTSIHDMNDKLENELANKEAILRQMEEKNRQLQERLELAEQKLQQTMRKAETLPEVEAELAQRIAALTKAEERHGNIEERMRHLEGQLEEKNQELQRARQREKMNEEHNKRLSDTVDRLLTESNERLQLHLKERMAALEEKNVLIQESETFRKNLEESLHDKERLAEEIEKLRSELDQMKMRTGSLIEPTISRTHIDTSTELRYSVGSLVDSQSDYRTTKVIRRPRRGRMGVRRDEPKVKSLGDHEWNRTQQIGVLGSHPFESDTEMSDIDDDDRETIFSSMDLLSPSGHSDAQTLAMMLQEQLDAINKEIRLIQEEKESTELRAEEIENRVASVSLEGLNLARVHPGTSITASVTASSLASSSPPSGHSTPKLTPRSPAREMDRMGVMTLPSDLRKHRRKIAVVEEDGREDKATIKCETSPPPTPRAVRMTHTLPSSYHNDARSLSASLEPDSLGLGSANSSQDSLHKAPKKKGIKSSIGRLFGKKEKARLGQLRGFMETEAAAQESLGLGKLGTQAEKDRRLKKKHELLEEARRKGLPFAQWDGPTVVAWLELWLGMPAWYVAACRANVKSGAIMSALSDTEIQREIGISNPLHRLKLRLAIQEMVSLTSPSAPPTSRTPSGNVWVTHEEMENLAAPAKTKESEEGSWAQCPVFLQTLAYGDMNHEWIGNEWLPSLGLPQYRSYFMECLVDARMLDHLTKKDLRVHLKMVDSFHRTSLQYGIMCLKRLNYDRKELERRREASQHEIKDVLVWSNDRVIRWIQAIGLREYANNILESGVHGSLIALDENFDYSSLALLLQIPTQNTQARQILEREYNNLLALGTERRLDESDDKNFRRGSTWRRQFPPREVHGISMMPGSSETLPAGFRLTTTSGQSRKMTTDDVIFSVYTT</sequence>
<evidence type="ECO:0000256" key="3">
    <source>
        <dbReference type="ARBA" id="ARBA00022490"/>
    </source>
</evidence>
<dbReference type="InterPro" id="IPR037620">
    <property type="entry name" value="LIP-1_SAM_1"/>
</dbReference>
<evidence type="ECO:0000313" key="11">
    <source>
        <dbReference type="RefSeq" id="XP_029338184.1"/>
    </source>
</evidence>
<comment type="subcellular location">
    <subcellularLocation>
        <location evidence="1">Cytoplasm</location>
    </subcellularLocation>
</comment>
<dbReference type="CDD" id="cd09568">
    <property type="entry name" value="SAM_liprin-alpha1_2_3_4_repeat3"/>
    <property type="match status" value="1"/>
</dbReference>
<dbReference type="PANTHER" id="PTHR12587:SF6">
    <property type="entry name" value="LIPRIN-ALPHA-2"/>
    <property type="match status" value="1"/>
</dbReference>
<gene>
    <name evidence="11" type="primary">Ppfia2</name>
</gene>
<proteinExistence type="inferred from homology"/>
<keyword evidence="6 7" id="KW-0175">Coiled coil</keyword>
<protein>
    <submittedName>
        <fullName evidence="11">Liprin-alpha-2 isoform X12</fullName>
    </submittedName>
</protein>
<feature type="domain" description="SAM" evidence="9">
    <location>
        <begin position="897"/>
        <end position="963"/>
    </location>
</feature>
<evidence type="ECO:0000256" key="8">
    <source>
        <dbReference type="SAM" id="MobiDB-lite"/>
    </source>
</evidence>
<dbReference type="AlphaFoldDB" id="A0A6P7REW5"/>
<feature type="compositionally biased region" description="Low complexity" evidence="8">
    <location>
        <begin position="709"/>
        <end position="725"/>
    </location>
</feature>
<organism evidence="10 11">
    <name type="scientific">Mus caroli</name>
    <name type="common">Ryukyu mouse</name>
    <name type="synonym">Ricefield mouse</name>
    <dbReference type="NCBI Taxonomy" id="10089"/>
    <lineage>
        <taxon>Eukaryota</taxon>
        <taxon>Metazoa</taxon>
        <taxon>Chordata</taxon>
        <taxon>Craniata</taxon>
        <taxon>Vertebrata</taxon>
        <taxon>Euteleostomi</taxon>
        <taxon>Mammalia</taxon>
        <taxon>Eutheria</taxon>
        <taxon>Euarchontoglires</taxon>
        <taxon>Glires</taxon>
        <taxon>Rodentia</taxon>
        <taxon>Myomorpha</taxon>
        <taxon>Muroidea</taxon>
        <taxon>Muridae</taxon>
        <taxon>Murinae</taxon>
        <taxon>Mus</taxon>
        <taxon>Mus</taxon>
    </lineage>
</organism>
<feature type="region of interest" description="Disordered" evidence="8">
    <location>
        <begin position="438"/>
        <end position="463"/>
    </location>
</feature>
<dbReference type="GeneID" id="110303796"/>
<feature type="domain" description="SAM" evidence="9">
    <location>
        <begin position="1107"/>
        <end position="1176"/>
    </location>
</feature>
<dbReference type="GO" id="GO:0050808">
    <property type="term" value="P:synapse organization"/>
    <property type="evidence" value="ECO:0007669"/>
    <property type="project" value="TreeGrafter"/>
</dbReference>
<keyword evidence="3" id="KW-0963">Cytoplasm</keyword>
<dbReference type="Pfam" id="PF07647">
    <property type="entry name" value="SAM_2"/>
    <property type="match status" value="1"/>
</dbReference>
<feature type="region of interest" description="Disordered" evidence="8">
    <location>
        <begin position="1"/>
        <end position="29"/>
    </location>
</feature>
<dbReference type="PROSITE" id="PS50105">
    <property type="entry name" value="SAM_DOMAIN"/>
    <property type="match status" value="3"/>
</dbReference>
<dbReference type="Gene3D" id="1.10.150.50">
    <property type="entry name" value="Transcription Factor, Ets-1"/>
    <property type="match status" value="3"/>
</dbReference>
<feature type="coiled-coil region" evidence="7">
    <location>
        <begin position="650"/>
        <end position="691"/>
    </location>
</feature>
<dbReference type="CTD" id="8499"/>
<dbReference type="InterPro" id="IPR001660">
    <property type="entry name" value="SAM"/>
</dbReference>
<feature type="coiled-coil region" evidence="7">
    <location>
        <begin position="35"/>
        <end position="62"/>
    </location>
</feature>
<dbReference type="InterPro" id="IPR037621">
    <property type="entry name" value="LIP-1_SAM_2"/>
</dbReference>
<evidence type="ECO:0000256" key="4">
    <source>
        <dbReference type="ARBA" id="ARBA00022553"/>
    </source>
</evidence>
<dbReference type="FunFam" id="1.10.150.50:FF:000004">
    <property type="entry name" value="PTPRF interacting protein alpha 1"/>
    <property type="match status" value="1"/>
</dbReference>
<evidence type="ECO:0000256" key="6">
    <source>
        <dbReference type="ARBA" id="ARBA00023054"/>
    </source>
</evidence>
<keyword evidence="5" id="KW-0677">Repeat</keyword>
<dbReference type="CDD" id="cd09562">
    <property type="entry name" value="SAM_liprin-alpha1_2_3_4_repeat1"/>
    <property type="match status" value="1"/>
</dbReference>
<dbReference type="SMART" id="SM00454">
    <property type="entry name" value="SAM"/>
    <property type="match status" value="3"/>
</dbReference>
<feature type="domain" description="SAM" evidence="9">
    <location>
        <begin position="1026"/>
        <end position="1083"/>
    </location>
</feature>
<feature type="region of interest" description="Disordered" evidence="8">
    <location>
        <begin position="709"/>
        <end position="737"/>
    </location>
</feature>
<reference evidence="11" key="1">
    <citation type="submission" date="2025-08" db="UniProtKB">
        <authorList>
            <consortium name="RefSeq"/>
        </authorList>
    </citation>
    <scope>IDENTIFICATION</scope>
</reference>
<evidence type="ECO:0000256" key="7">
    <source>
        <dbReference type="SAM" id="Coils"/>
    </source>
</evidence>
<dbReference type="FunFam" id="1.10.150.50:FF:000002">
    <property type="entry name" value="PTPRF interacting protein alpha 1"/>
    <property type="match status" value="1"/>
</dbReference>
<dbReference type="GO" id="GO:0005737">
    <property type="term" value="C:cytoplasm"/>
    <property type="evidence" value="ECO:0007669"/>
    <property type="project" value="UniProtKB-SubCell"/>
</dbReference>
<dbReference type="Proteomes" id="UP000515126">
    <property type="component" value="Chromosome 10"/>
</dbReference>
<keyword evidence="10" id="KW-1185">Reference proteome</keyword>
<name>A0A6P7REW5_MUSCR</name>
<comment type="similarity">
    <text evidence="2">Belongs to the liprin family. Liprin-alpha subfamily.</text>
</comment>
<dbReference type="GO" id="GO:0048786">
    <property type="term" value="C:presynaptic active zone"/>
    <property type="evidence" value="ECO:0007669"/>
    <property type="project" value="TreeGrafter"/>
</dbReference>
<dbReference type="SUPFAM" id="SSF47769">
    <property type="entry name" value="SAM/Pointed domain"/>
    <property type="match status" value="3"/>
</dbReference>
<dbReference type="InterPro" id="IPR057892">
    <property type="entry name" value="LIP-1_CC2"/>
</dbReference>
<accession>A0A6P7REW5</accession>
<evidence type="ECO:0000313" key="10">
    <source>
        <dbReference type="Proteomes" id="UP000515126"/>
    </source>
</evidence>
<dbReference type="CDD" id="cd09565">
    <property type="entry name" value="SAM_liprin-alpha1_2_3_4_repeat2"/>
    <property type="match status" value="1"/>
</dbReference>
<feature type="coiled-coil region" evidence="7">
    <location>
        <begin position="103"/>
        <end position="144"/>
    </location>
</feature>
<dbReference type="InterPro" id="IPR013761">
    <property type="entry name" value="SAM/pointed_sf"/>
</dbReference>
<dbReference type="RefSeq" id="XP_029338184.1">
    <property type="nucleotide sequence ID" value="XM_029482324.1"/>
</dbReference>
<evidence type="ECO:0000256" key="5">
    <source>
        <dbReference type="ARBA" id="ARBA00022737"/>
    </source>
</evidence>
<dbReference type="Pfam" id="PF25526">
    <property type="entry name" value="LIP-1"/>
    <property type="match status" value="1"/>
</dbReference>
<evidence type="ECO:0000259" key="9">
    <source>
        <dbReference type="PROSITE" id="PS50105"/>
    </source>
</evidence>
<feature type="region of interest" description="Disordered" evidence="8">
    <location>
        <begin position="803"/>
        <end position="827"/>
    </location>
</feature>
<feature type="coiled-coil region" evidence="7">
    <location>
        <begin position="195"/>
        <end position="229"/>
    </location>
</feature>
<dbReference type="FunFam" id="1.10.150.50:FF:000003">
    <property type="entry name" value="liprin-alpha-2 isoform X1"/>
    <property type="match status" value="1"/>
</dbReference>
<dbReference type="InterPro" id="IPR037622">
    <property type="entry name" value="LIP-1_SAM_3"/>
</dbReference>
<feature type="compositionally biased region" description="Low complexity" evidence="8">
    <location>
        <begin position="16"/>
        <end position="26"/>
    </location>
</feature>
<dbReference type="PANTHER" id="PTHR12587">
    <property type="entry name" value="LAR INTERACTING PROTEIN LIP -RELATED PROTEIN"/>
    <property type="match status" value="1"/>
</dbReference>
<evidence type="ECO:0000256" key="1">
    <source>
        <dbReference type="ARBA" id="ARBA00004496"/>
    </source>
</evidence>